<comment type="caution">
    <text evidence="4">The sequence shown here is derived from an EMBL/GenBank/DDBJ whole genome shotgun (WGS) entry which is preliminary data.</text>
</comment>
<dbReference type="Pfam" id="PF13807">
    <property type="entry name" value="GNVR"/>
    <property type="match status" value="1"/>
</dbReference>
<feature type="transmembrane region" description="Helical" evidence="2">
    <location>
        <begin position="21"/>
        <end position="43"/>
    </location>
</feature>
<dbReference type="AlphaFoldDB" id="A0A4U6R1L9"/>
<dbReference type="PANTHER" id="PTHR32309:SF31">
    <property type="entry name" value="CAPSULAR EXOPOLYSACCHARIDE FAMILY"/>
    <property type="match status" value="1"/>
</dbReference>
<reference evidence="4 5" key="1">
    <citation type="submission" date="2019-05" db="EMBL/GenBank/DDBJ databases">
        <title>Marinobacter panjinensis sp. nov., a moderately halophilic bacterium isolated from sea tidal flat environment.</title>
        <authorList>
            <person name="Yang W."/>
            <person name="An M."/>
            <person name="He W."/>
            <person name="Luo X."/>
            <person name="Zhu L."/>
            <person name="Chen G."/>
            <person name="Zhang Y."/>
            <person name="Wang Y."/>
        </authorList>
    </citation>
    <scope>NUCLEOTIDE SEQUENCE [LARGE SCALE GENOMIC DNA]</scope>
    <source>
        <strain evidence="4 5">PJ-16</strain>
    </source>
</reference>
<dbReference type="InterPro" id="IPR032807">
    <property type="entry name" value="GNVR"/>
</dbReference>
<evidence type="ECO:0000313" key="5">
    <source>
        <dbReference type="Proteomes" id="UP000308488"/>
    </source>
</evidence>
<evidence type="ECO:0000256" key="1">
    <source>
        <dbReference type="SAM" id="Coils"/>
    </source>
</evidence>
<sequence length="508" mass="57525">MALPLSQLPSETIREVRSRKWLAFLLFAIISFAVLGAGFVWPYKYQSQVVIFVDDQNIIRPLMEGSAVTTEISERTSVVREMLWSRDVMSLVAKDKDIFGQNADQLSDEALERRVEMLRSNMNVRPRGDSYFSIGYTSESPMQAFRVAQRLGQLFISENTASKRKESRNAYDFIDKQVKSYESILAEVEQKLKKFLSENVDGTEAEANSRMANLRRQLELAQMERTELEARAESLQSGLQDVQPMLSQGRTVDAYTRRIREKEAQLDDLRLRYHDTYPDIVALKEQIAQLERQRNRAAQSGTLGEAVTGGDQLVNPLYQDISAEVAKTRADIRTQESRIDSLQRLIAEQEKRMERIQENKAQYSELTRDMEVNEQIYNDLLRRREKARVSMHLDIEGQGLNFRINETAQYPRDPIGPQFGLFASAGLILGALAPFGLAAGVLQVDPRIRARKQLEDGIGLPVLAEIPQVRTPYEKRKDRWLTVSVSVCAVLVVAAYGGVAGAALMGVI</sequence>
<protein>
    <submittedName>
        <fullName evidence="4">Lipopolysaccharide biosynthesis protein</fullName>
    </submittedName>
</protein>
<feature type="transmembrane region" description="Helical" evidence="2">
    <location>
        <begin position="480"/>
        <end position="505"/>
    </location>
</feature>
<name>A0A4U6R1L9_9GAMM</name>
<dbReference type="OrthoDB" id="9795292at2"/>
<keyword evidence="2" id="KW-0472">Membrane</keyword>
<dbReference type="InterPro" id="IPR014345">
    <property type="entry name" value="XrtA_polysacc_chain"/>
</dbReference>
<keyword evidence="5" id="KW-1185">Reference proteome</keyword>
<dbReference type="Proteomes" id="UP000308488">
    <property type="component" value="Unassembled WGS sequence"/>
</dbReference>
<feature type="coiled-coil region" evidence="1">
    <location>
        <begin position="171"/>
        <end position="300"/>
    </location>
</feature>
<dbReference type="PANTHER" id="PTHR32309">
    <property type="entry name" value="TYROSINE-PROTEIN KINASE"/>
    <property type="match status" value="1"/>
</dbReference>
<dbReference type="EMBL" id="SZYH01000001">
    <property type="protein sequence ID" value="TKV67221.1"/>
    <property type="molecule type" value="Genomic_DNA"/>
</dbReference>
<dbReference type="NCBIfam" id="TIGR03007">
    <property type="entry name" value="pepcterm_ChnLen"/>
    <property type="match status" value="1"/>
</dbReference>
<proteinExistence type="predicted"/>
<keyword evidence="2" id="KW-0812">Transmembrane</keyword>
<keyword evidence="2" id="KW-1133">Transmembrane helix</keyword>
<feature type="domain" description="Tyrosine-protein kinase G-rich" evidence="3">
    <location>
        <begin position="365"/>
        <end position="437"/>
    </location>
</feature>
<evidence type="ECO:0000313" key="4">
    <source>
        <dbReference type="EMBL" id="TKV67221.1"/>
    </source>
</evidence>
<feature type="coiled-coil region" evidence="1">
    <location>
        <begin position="325"/>
        <end position="373"/>
    </location>
</feature>
<evidence type="ECO:0000256" key="2">
    <source>
        <dbReference type="SAM" id="Phobius"/>
    </source>
</evidence>
<feature type="transmembrane region" description="Helical" evidence="2">
    <location>
        <begin position="419"/>
        <end position="442"/>
    </location>
</feature>
<evidence type="ECO:0000259" key="3">
    <source>
        <dbReference type="Pfam" id="PF13807"/>
    </source>
</evidence>
<keyword evidence="1" id="KW-0175">Coiled coil</keyword>
<gene>
    <name evidence="4" type="ORF">FDP08_03510</name>
</gene>
<dbReference type="RefSeq" id="WP_137434641.1">
    <property type="nucleotide sequence ID" value="NZ_JANRHC010000005.1"/>
</dbReference>
<organism evidence="4 5">
    <name type="scientific">Marinobacter panjinensis</name>
    <dbReference type="NCBI Taxonomy" id="2576384"/>
    <lineage>
        <taxon>Bacteria</taxon>
        <taxon>Pseudomonadati</taxon>
        <taxon>Pseudomonadota</taxon>
        <taxon>Gammaproteobacteria</taxon>
        <taxon>Pseudomonadales</taxon>
        <taxon>Marinobacteraceae</taxon>
        <taxon>Marinobacter</taxon>
    </lineage>
</organism>
<dbReference type="InterPro" id="IPR050445">
    <property type="entry name" value="Bact_polysacc_biosynth/exp"/>
</dbReference>
<accession>A0A4U6R1L9</accession>